<dbReference type="PANTHER" id="PTHR12931:SF15">
    <property type="entry name" value="UBIQUITIN THIOESTERASE OTUBAIN-LIKE"/>
    <property type="match status" value="1"/>
</dbReference>
<dbReference type="Gene3D" id="1.20.1300.20">
    <property type="entry name" value="Peptidase C65 Otubain, subdomain 2"/>
    <property type="match status" value="1"/>
</dbReference>
<evidence type="ECO:0000256" key="5">
    <source>
        <dbReference type="ARBA" id="ARBA00022801"/>
    </source>
</evidence>
<dbReference type="InterPro" id="IPR042467">
    <property type="entry name" value="Peptidase_C65_otubain_sub2"/>
</dbReference>
<keyword evidence="4" id="KW-0833">Ubl conjugation pathway</keyword>
<dbReference type="Pfam" id="PF10275">
    <property type="entry name" value="Peptidase_C65"/>
    <property type="match status" value="2"/>
</dbReference>
<protein>
    <recommendedName>
        <fullName evidence="2">ubiquitinyl hydrolase 1</fullName>
        <ecNumber evidence="2">3.4.19.12</ecNumber>
    </recommendedName>
</protein>
<dbReference type="InterPro" id="IPR003323">
    <property type="entry name" value="OTU_dom"/>
</dbReference>
<evidence type="ECO:0000256" key="3">
    <source>
        <dbReference type="ARBA" id="ARBA00022670"/>
    </source>
</evidence>
<evidence type="ECO:0000313" key="10">
    <source>
        <dbReference type="Proteomes" id="UP000789595"/>
    </source>
</evidence>
<evidence type="ECO:0000313" key="9">
    <source>
        <dbReference type="EMBL" id="CAH0372757.1"/>
    </source>
</evidence>
<dbReference type="InterPro" id="IPR003903">
    <property type="entry name" value="UIM_dom"/>
</dbReference>
<dbReference type="GO" id="GO:0004843">
    <property type="term" value="F:cysteine-type deubiquitinase activity"/>
    <property type="evidence" value="ECO:0007669"/>
    <property type="project" value="UniProtKB-EC"/>
</dbReference>
<reference evidence="9" key="1">
    <citation type="submission" date="2021-11" db="EMBL/GenBank/DDBJ databases">
        <authorList>
            <consortium name="Genoscope - CEA"/>
            <person name="William W."/>
        </authorList>
    </citation>
    <scope>NUCLEOTIDE SEQUENCE</scope>
</reference>
<dbReference type="PANTHER" id="PTHR12931">
    <property type="entry name" value="UBIQUITIN THIOLESTERASE PROTEIN OTUB"/>
    <property type="match status" value="1"/>
</dbReference>
<comment type="catalytic activity">
    <reaction evidence="1">
        <text>Thiol-dependent hydrolysis of ester, thioester, amide, peptide and isopeptide bonds formed by the C-terminal Gly of ubiquitin (a 76-residue protein attached to proteins as an intracellular targeting signal).</text>
        <dbReference type="EC" id="3.4.19.12"/>
    </reaction>
</comment>
<dbReference type="OrthoDB" id="18915at2759"/>
<keyword evidence="10" id="KW-1185">Reference proteome</keyword>
<sequence length="343" mass="38170">MSRETDDALRQAIAASLADQASQDADDDLRQALEASKQETPSEPPKDIDALTAQERDALTIDQLNGILKEVETTQPMVGERTGVREALGAEYADNPQRGFSEGIARLDETYASLRRVRKDGNCFYRAFLYRYLEELVQRNFDVPRPPTGSGSAGGGCAELRRIRTVAKDSKAALLKVGFEEIVVDSFWETFCELLDNLPETSPRRLHELMTEEGNDVTSVVWFLRMLTSGRIKAHADRFAPFIGDDFADVERFCQVEVEPVNVECDQVQIIVLTRAEIKILRRRPTRGLISAAQALTEALGVAVAIEYLDASGAPSRVVFPDGGEPSVTLLYRPGHYDILYDR</sequence>
<feature type="domain" description="OTU" evidence="8">
    <location>
        <begin position="112"/>
        <end position="343"/>
    </location>
</feature>
<keyword evidence="3" id="KW-0645">Protease</keyword>
<dbReference type="Gene3D" id="3.30.200.60">
    <property type="entry name" value="Peptidase C65 Otubain, subdomain 1"/>
    <property type="match status" value="2"/>
</dbReference>
<dbReference type="Proteomes" id="UP000789595">
    <property type="component" value="Unassembled WGS sequence"/>
</dbReference>
<feature type="region of interest" description="Disordered" evidence="7">
    <location>
        <begin position="16"/>
        <end position="47"/>
    </location>
</feature>
<dbReference type="GO" id="GO:0043130">
    <property type="term" value="F:ubiquitin binding"/>
    <property type="evidence" value="ECO:0007669"/>
    <property type="project" value="TreeGrafter"/>
</dbReference>
<organism evidence="9 10">
    <name type="scientific">Pelagomonas calceolata</name>
    <dbReference type="NCBI Taxonomy" id="35677"/>
    <lineage>
        <taxon>Eukaryota</taxon>
        <taxon>Sar</taxon>
        <taxon>Stramenopiles</taxon>
        <taxon>Ochrophyta</taxon>
        <taxon>Pelagophyceae</taxon>
        <taxon>Pelagomonadales</taxon>
        <taxon>Pelagomonadaceae</taxon>
        <taxon>Pelagomonas</taxon>
    </lineage>
</organism>
<keyword evidence="6" id="KW-0788">Thiol protease</keyword>
<keyword evidence="5" id="KW-0378">Hydrolase</keyword>
<dbReference type="GO" id="GO:0071108">
    <property type="term" value="P:protein K48-linked deubiquitination"/>
    <property type="evidence" value="ECO:0007669"/>
    <property type="project" value="TreeGrafter"/>
</dbReference>
<dbReference type="CDD" id="cd22749">
    <property type="entry name" value="Otubain_C65"/>
    <property type="match status" value="1"/>
</dbReference>
<dbReference type="InterPro" id="IPR019400">
    <property type="entry name" value="Peptidase_C65_otubain"/>
</dbReference>
<evidence type="ECO:0000256" key="6">
    <source>
        <dbReference type="ARBA" id="ARBA00022807"/>
    </source>
</evidence>
<proteinExistence type="predicted"/>
<dbReference type="SUPFAM" id="SSF54001">
    <property type="entry name" value="Cysteine proteinases"/>
    <property type="match status" value="2"/>
</dbReference>
<dbReference type="PROSITE" id="PS50802">
    <property type="entry name" value="OTU"/>
    <property type="match status" value="1"/>
</dbReference>
<dbReference type="InterPro" id="IPR042468">
    <property type="entry name" value="Peptidase_C65_otubain_sub1"/>
</dbReference>
<dbReference type="AlphaFoldDB" id="A0A8J2WXS9"/>
<dbReference type="EMBL" id="CAKKNE010000003">
    <property type="protein sequence ID" value="CAH0372757.1"/>
    <property type="molecule type" value="Genomic_DNA"/>
</dbReference>
<dbReference type="GO" id="GO:0005634">
    <property type="term" value="C:nucleus"/>
    <property type="evidence" value="ECO:0007669"/>
    <property type="project" value="TreeGrafter"/>
</dbReference>
<dbReference type="GO" id="GO:0006508">
    <property type="term" value="P:proteolysis"/>
    <property type="evidence" value="ECO:0007669"/>
    <property type="project" value="UniProtKB-KW"/>
</dbReference>
<evidence type="ECO:0000256" key="7">
    <source>
        <dbReference type="SAM" id="MobiDB-lite"/>
    </source>
</evidence>
<evidence type="ECO:0000256" key="4">
    <source>
        <dbReference type="ARBA" id="ARBA00022786"/>
    </source>
</evidence>
<dbReference type="EC" id="3.4.19.12" evidence="2"/>
<evidence type="ECO:0000259" key="8">
    <source>
        <dbReference type="PROSITE" id="PS50802"/>
    </source>
</evidence>
<evidence type="ECO:0000256" key="1">
    <source>
        <dbReference type="ARBA" id="ARBA00000707"/>
    </source>
</evidence>
<dbReference type="SMART" id="SM00726">
    <property type="entry name" value="UIM"/>
    <property type="match status" value="2"/>
</dbReference>
<gene>
    <name evidence="9" type="ORF">PECAL_3P27860</name>
</gene>
<dbReference type="InterPro" id="IPR038765">
    <property type="entry name" value="Papain-like_cys_pep_sf"/>
</dbReference>
<evidence type="ECO:0000256" key="2">
    <source>
        <dbReference type="ARBA" id="ARBA00012759"/>
    </source>
</evidence>
<name>A0A8J2WXS9_9STRA</name>
<comment type="caution">
    <text evidence="9">The sequence shown here is derived from an EMBL/GenBank/DDBJ whole genome shotgun (WGS) entry which is preliminary data.</text>
</comment>
<accession>A0A8J2WXS9</accession>